<proteinExistence type="predicted"/>
<dbReference type="RefSeq" id="WP_093022633.1">
    <property type="nucleotide sequence ID" value="NZ_FPBK01000001.1"/>
</dbReference>
<evidence type="ECO:0000313" key="4">
    <source>
        <dbReference type="EMBL" id="SFU29945.1"/>
    </source>
</evidence>
<keyword evidence="2" id="KW-0472">Membrane</keyword>
<dbReference type="CDD" id="cd07341">
    <property type="entry name" value="M56_BlaR1_MecR1_like"/>
    <property type="match status" value="1"/>
</dbReference>
<feature type="transmembrane region" description="Helical" evidence="2">
    <location>
        <begin position="34"/>
        <end position="55"/>
    </location>
</feature>
<dbReference type="AlphaFoldDB" id="A0A1I7F1F5"/>
<accession>A0A1I7F1F5</accession>
<protein>
    <submittedName>
        <fullName evidence="4">Signal transducer regulating beta-lactamase production, contains metallopeptidase domain</fullName>
    </submittedName>
</protein>
<dbReference type="OrthoDB" id="1522859at2"/>
<dbReference type="PANTHER" id="PTHR34978:SF3">
    <property type="entry name" value="SLR0241 PROTEIN"/>
    <property type="match status" value="1"/>
</dbReference>
<feature type="transmembrane region" description="Helical" evidence="2">
    <location>
        <begin position="84"/>
        <end position="102"/>
    </location>
</feature>
<dbReference type="InterPro" id="IPR008756">
    <property type="entry name" value="Peptidase_M56"/>
</dbReference>
<keyword evidence="2" id="KW-1133">Transmembrane helix</keyword>
<name>A0A1I7F1F5_9FLAO</name>
<feature type="transmembrane region" description="Helical" evidence="2">
    <location>
        <begin position="6"/>
        <end position="22"/>
    </location>
</feature>
<dbReference type="InterPro" id="IPR052173">
    <property type="entry name" value="Beta-lactam_resp_regulator"/>
</dbReference>
<reference evidence="4 5" key="1">
    <citation type="submission" date="2016-10" db="EMBL/GenBank/DDBJ databases">
        <authorList>
            <person name="de Groot N.N."/>
        </authorList>
    </citation>
    <scope>NUCLEOTIDE SEQUENCE [LARGE SCALE GENOMIC DNA]</scope>
    <source>
        <strain evidence="4 5">CGMCC 1.12333</strain>
    </source>
</reference>
<dbReference type="EMBL" id="FPBK01000001">
    <property type="protein sequence ID" value="SFU29945.1"/>
    <property type="molecule type" value="Genomic_DNA"/>
</dbReference>
<evidence type="ECO:0000256" key="1">
    <source>
        <dbReference type="SAM" id="MobiDB-lite"/>
    </source>
</evidence>
<dbReference type="STRING" id="1224947.SAMN05216480_101528"/>
<feature type="transmembrane region" description="Helical" evidence="2">
    <location>
        <begin position="260"/>
        <end position="278"/>
    </location>
</feature>
<organism evidence="4 5">
    <name type="scientific">Pustulibacterium marinum</name>
    <dbReference type="NCBI Taxonomy" id="1224947"/>
    <lineage>
        <taxon>Bacteria</taxon>
        <taxon>Pseudomonadati</taxon>
        <taxon>Bacteroidota</taxon>
        <taxon>Flavobacteriia</taxon>
        <taxon>Flavobacteriales</taxon>
        <taxon>Flavobacteriaceae</taxon>
        <taxon>Pustulibacterium</taxon>
    </lineage>
</organism>
<evidence type="ECO:0000259" key="3">
    <source>
        <dbReference type="Pfam" id="PF05569"/>
    </source>
</evidence>
<dbReference type="PANTHER" id="PTHR34978">
    <property type="entry name" value="POSSIBLE SENSOR-TRANSDUCER PROTEIN BLAR"/>
    <property type="match status" value="1"/>
</dbReference>
<feature type="compositionally biased region" description="Pro residues" evidence="1">
    <location>
        <begin position="452"/>
        <end position="465"/>
    </location>
</feature>
<evidence type="ECO:0000313" key="5">
    <source>
        <dbReference type="Proteomes" id="UP000199138"/>
    </source>
</evidence>
<dbReference type="Pfam" id="PF05569">
    <property type="entry name" value="Peptidase_M56"/>
    <property type="match status" value="1"/>
</dbReference>
<feature type="region of interest" description="Disordered" evidence="1">
    <location>
        <begin position="448"/>
        <end position="470"/>
    </location>
</feature>
<keyword evidence="5" id="KW-1185">Reference proteome</keyword>
<evidence type="ECO:0000256" key="2">
    <source>
        <dbReference type="SAM" id="Phobius"/>
    </source>
</evidence>
<dbReference type="Proteomes" id="UP000199138">
    <property type="component" value="Unassembled WGS sequence"/>
</dbReference>
<gene>
    <name evidence="4" type="ORF">SAMN05216480_101528</name>
</gene>
<feature type="domain" description="Peptidase M56" evidence="3">
    <location>
        <begin position="134"/>
        <end position="248"/>
    </location>
</feature>
<keyword evidence="2" id="KW-0812">Transmembrane</keyword>
<sequence>MLDYLLKSSGCLLVFMLFYKLILERESFHHIKRFYLLGSVVFAFTIPLITFTTLAEAEPLTEISGNALVVPQAVVTEEVFDWQFLLWLIYSLGVLFFAFRFVRNLWQLGYKIKNHQKIAKPTHVQVLMLTHIIPHTFLNYVFVEKATLESKAIPKEILLHEEVHATQKHTLDVLLLEVLQIVGWFHPLIYLIKKDIQLNHEFLADQAVIKQGYQTKNYQNILLDFSINSSQGPLVSSINYSLIKKRFTIMKKHSSQRVKWLKSLVMLPLLALLIYSFSTSEVVYDDMVAEEFATDYTARSIEIEVLNNGRYLIDGQAATAATFTSVLQQLHQDITPEIRNHIMNVHVNHDKPVADEAVWFIFNSFQEYGFYRIVTYNQEIIRTKGNTPFAIGDNQEQKGATKEQIAEYNTLAKKYNSQPEDNRRFKTKDVERMEYLYGLMTKEQKANAQPFPNIPPPPPLPPAPPVDSEKMSPELQKLGAQFHKKANAYGKAVSAYMKNQKGNTADLKKQYEEVLAYYKSYKAKADEENSGTILPPPPPPAPSIENKVTALSYSKELAEKGAQFYFNDTKITSEKGLEIIETQKNITVETYPYTNKQPEVKIYTKK</sequence>